<feature type="signal peptide" evidence="2">
    <location>
        <begin position="1"/>
        <end position="27"/>
    </location>
</feature>
<feature type="region of interest" description="Disordered" evidence="1">
    <location>
        <begin position="79"/>
        <end position="106"/>
    </location>
</feature>
<evidence type="ECO:0000313" key="3">
    <source>
        <dbReference type="EMBL" id="BBZ19974.1"/>
    </source>
</evidence>
<gene>
    <name evidence="3" type="ORF">MGAD_43090</name>
</gene>
<keyword evidence="2" id="KW-0732">Signal</keyword>
<evidence type="ECO:0000256" key="2">
    <source>
        <dbReference type="SAM" id="SignalP"/>
    </source>
</evidence>
<evidence type="ECO:0000313" key="4">
    <source>
        <dbReference type="Proteomes" id="UP000466187"/>
    </source>
</evidence>
<protein>
    <submittedName>
        <fullName evidence="3">Uncharacterized protein</fullName>
    </submittedName>
</protein>
<dbReference type="Proteomes" id="UP000466187">
    <property type="component" value="Chromosome"/>
</dbReference>
<dbReference type="AlphaFoldDB" id="A0A7I7WR72"/>
<dbReference type="KEGG" id="mgad:MGAD_43090"/>
<accession>A0A7I7WR72</accession>
<name>A0A7I7WR72_MYCGU</name>
<evidence type="ECO:0000256" key="1">
    <source>
        <dbReference type="SAM" id="MobiDB-lite"/>
    </source>
</evidence>
<sequence length="106" mass="10949">MNRVSAVLTTTFAALAALGLSAAPALAAPPSEPRTWCPGDDPGGGPGGPFNSPGPPNWDWNICHTFYIVNWGQGNVGPMIWDGPNPPPDNRGPVGPCSLLDTRGCN</sequence>
<feature type="region of interest" description="Disordered" evidence="1">
    <location>
        <begin position="26"/>
        <end position="56"/>
    </location>
</feature>
<organism evidence="3 4">
    <name type="scientific">Mycolicibacterium gadium</name>
    <name type="common">Mycobacterium gadium</name>
    <dbReference type="NCBI Taxonomy" id="1794"/>
    <lineage>
        <taxon>Bacteria</taxon>
        <taxon>Bacillati</taxon>
        <taxon>Actinomycetota</taxon>
        <taxon>Actinomycetes</taxon>
        <taxon>Mycobacteriales</taxon>
        <taxon>Mycobacteriaceae</taxon>
        <taxon>Mycolicibacterium</taxon>
    </lineage>
</organism>
<proteinExistence type="predicted"/>
<dbReference type="EMBL" id="AP022608">
    <property type="protein sequence ID" value="BBZ19974.1"/>
    <property type="molecule type" value="Genomic_DNA"/>
</dbReference>
<feature type="chain" id="PRO_5029838217" evidence="2">
    <location>
        <begin position="28"/>
        <end position="106"/>
    </location>
</feature>
<reference evidence="3 4" key="1">
    <citation type="journal article" date="2019" name="Emerg. Microbes Infect.">
        <title>Comprehensive subspecies identification of 175 nontuberculous mycobacteria species based on 7547 genomic profiles.</title>
        <authorList>
            <person name="Matsumoto Y."/>
            <person name="Kinjo T."/>
            <person name="Motooka D."/>
            <person name="Nabeya D."/>
            <person name="Jung N."/>
            <person name="Uechi K."/>
            <person name="Horii T."/>
            <person name="Iida T."/>
            <person name="Fujita J."/>
            <person name="Nakamura S."/>
        </authorList>
    </citation>
    <scope>NUCLEOTIDE SEQUENCE [LARGE SCALE GENOMIC DNA]</scope>
    <source>
        <strain evidence="3 4">JCM 12688</strain>
    </source>
</reference>